<dbReference type="AlphaFoldDB" id="A0A7V8FTQ3"/>
<accession>A0A7V8FTQ3</accession>
<evidence type="ECO:0000313" key="2">
    <source>
        <dbReference type="EMBL" id="KAF1038579.1"/>
    </source>
</evidence>
<comment type="caution">
    <text evidence="2">The sequence shown here is derived from an EMBL/GenBank/DDBJ whole genome shotgun (WGS) entry which is preliminary data.</text>
</comment>
<feature type="signal peptide" evidence="1">
    <location>
        <begin position="1"/>
        <end position="25"/>
    </location>
</feature>
<evidence type="ECO:0000313" key="3">
    <source>
        <dbReference type="Proteomes" id="UP000462435"/>
    </source>
</evidence>
<name>A0A7V8FTQ3_9BURK</name>
<dbReference type="NCBIfam" id="NF033894">
    <property type="entry name" value="Eex_IncN"/>
    <property type="match status" value="1"/>
</dbReference>
<proteinExistence type="predicted"/>
<evidence type="ECO:0008006" key="4">
    <source>
        <dbReference type="Google" id="ProtNLM"/>
    </source>
</evidence>
<evidence type="ECO:0000256" key="1">
    <source>
        <dbReference type="SAM" id="SignalP"/>
    </source>
</evidence>
<dbReference type="EMBL" id="WNDX01000161">
    <property type="protein sequence ID" value="KAF1038579.1"/>
    <property type="molecule type" value="Genomic_DNA"/>
</dbReference>
<organism evidence="2 3">
    <name type="scientific">Herbaspirillum frisingense</name>
    <dbReference type="NCBI Taxonomy" id="92645"/>
    <lineage>
        <taxon>Bacteria</taxon>
        <taxon>Pseudomonadati</taxon>
        <taxon>Pseudomonadota</taxon>
        <taxon>Betaproteobacteria</taxon>
        <taxon>Burkholderiales</taxon>
        <taxon>Oxalobacteraceae</taxon>
        <taxon>Herbaspirillum</taxon>
    </lineage>
</organism>
<dbReference type="PROSITE" id="PS51257">
    <property type="entry name" value="PROKAR_LIPOPROTEIN"/>
    <property type="match status" value="1"/>
</dbReference>
<feature type="chain" id="PRO_5030718426" description="EexN family lipoprotein" evidence="1">
    <location>
        <begin position="26"/>
        <end position="77"/>
    </location>
</feature>
<gene>
    <name evidence="2" type="ORF">GAK35_03761</name>
</gene>
<sequence>MNNVIRLSALLCVALPLLSACDAIAGKKDYAYFRQHIDEAKSVADQCSMNGTSGMSAAQIKVCDAAREAYGNRNFSY</sequence>
<protein>
    <recommendedName>
        <fullName evidence="4">EexN family lipoprotein</fullName>
    </recommendedName>
</protein>
<reference evidence="3" key="1">
    <citation type="journal article" date="2020" name="MBio">
        <title>Horizontal gene transfer to a defensive symbiont with a reduced genome amongst a multipartite beetle microbiome.</title>
        <authorList>
            <person name="Waterworth S.C."/>
            <person name="Florez L.V."/>
            <person name="Rees E.R."/>
            <person name="Hertweck C."/>
            <person name="Kaltenpoth M."/>
            <person name="Kwan J.C."/>
        </authorList>
    </citation>
    <scope>NUCLEOTIDE SEQUENCE [LARGE SCALE GENOMIC DNA]</scope>
</reference>
<dbReference type="Proteomes" id="UP000462435">
    <property type="component" value="Unassembled WGS sequence"/>
</dbReference>
<keyword evidence="1" id="KW-0732">Signal</keyword>
<dbReference type="InterPro" id="IPR047937">
    <property type="entry name" value="Eex_IncN-like"/>
</dbReference>